<evidence type="ECO:0000313" key="1">
    <source>
        <dbReference type="EMBL" id="RQH46155.1"/>
    </source>
</evidence>
<keyword evidence="2" id="KW-1185">Reference proteome</keyword>
<proteinExistence type="predicted"/>
<dbReference type="RefSeq" id="WP_124154571.1">
    <property type="nucleotide sequence ID" value="NZ_CAWOLW010000357.1"/>
</dbReference>
<dbReference type="InterPro" id="IPR047676">
    <property type="entry name" value="FxLYD_dom"/>
</dbReference>
<dbReference type="NCBIfam" id="NF038353">
    <property type="entry name" value="FxLYD_dom"/>
    <property type="match status" value="1"/>
</dbReference>
<gene>
    <name evidence="1" type="ORF">D5R40_09985</name>
</gene>
<protein>
    <submittedName>
        <fullName evidence="1">Uncharacterized protein</fullName>
    </submittedName>
</protein>
<accession>A0A3N6RSS2</accession>
<name>A0A3N6RSS2_9CYAN</name>
<dbReference type="EMBL" id="RCBY01000042">
    <property type="protein sequence ID" value="RQH46155.1"/>
    <property type="molecule type" value="Genomic_DNA"/>
</dbReference>
<dbReference type="Proteomes" id="UP000269154">
    <property type="component" value="Unassembled WGS sequence"/>
</dbReference>
<reference evidence="1 2" key="1">
    <citation type="journal article" date="2018" name="ACS Chem. Biol.">
        <title>Ketoreductase domain dysfunction expands chemodiversity: malyngamide biosynthesis in the cyanobacterium Okeania hirsuta.</title>
        <authorList>
            <person name="Moss N.A."/>
            <person name="Leao T."/>
            <person name="Rankin M."/>
            <person name="McCullough T.M."/>
            <person name="Qu P."/>
            <person name="Korobeynikov A."/>
            <person name="Smith J.L."/>
            <person name="Gerwick L."/>
            <person name="Gerwick W.H."/>
        </authorList>
    </citation>
    <scope>NUCLEOTIDE SEQUENCE [LARGE SCALE GENOMIC DNA]</scope>
    <source>
        <strain evidence="1 2">PAB10Feb10-1</strain>
    </source>
</reference>
<dbReference type="AlphaFoldDB" id="A0A3N6RSS2"/>
<sequence>MKYFYFTILIPLLHGGVYDQLLQSNIVNIFAQKSEFDNPICYMETTEGKIINLVNLCGDREAINESKKVSCKSESEKVKATEIPISNINYDGNFLTGKVANQSCQTVKQIKVNYQVLDDAGNIIDNGFIYAEPSTVEPGKVASFKGNVSPGAKVETTFVEWSE</sequence>
<organism evidence="1 2">
    <name type="scientific">Okeania hirsuta</name>
    <dbReference type="NCBI Taxonomy" id="1458930"/>
    <lineage>
        <taxon>Bacteria</taxon>
        <taxon>Bacillati</taxon>
        <taxon>Cyanobacteriota</taxon>
        <taxon>Cyanophyceae</taxon>
        <taxon>Oscillatoriophycideae</taxon>
        <taxon>Oscillatoriales</taxon>
        <taxon>Microcoleaceae</taxon>
        <taxon>Okeania</taxon>
    </lineage>
</organism>
<evidence type="ECO:0000313" key="2">
    <source>
        <dbReference type="Proteomes" id="UP000269154"/>
    </source>
</evidence>
<comment type="caution">
    <text evidence="1">The sequence shown here is derived from an EMBL/GenBank/DDBJ whole genome shotgun (WGS) entry which is preliminary data.</text>
</comment>